<reference evidence="3" key="1">
    <citation type="submission" date="2018-03" db="EMBL/GenBank/DDBJ databases">
        <authorList>
            <person name="Rodrigo-Torres L."/>
            <person name="Arahal R. D."/>
            <person name="Lucena T."/>
        </authorList>
    </citation>
    <scope>NUCLEOTIDE SEQUENCE [LARGE SCALE GENOMIC DNA]</scope>
    <source>
        <strain evidence="3">CECT 8871</strain>
    </source>
</reference>
<gene>
    <name evidence="2" type="ORF">PRI8871_02987</name>
</gene>
<keyword evidence="3" id="KW-1185">Reference proteome</keyword>
<dbReference type="RefSeq" id="WP_181389483.1">
    <property type="nucleotide sequence ID" value="NZ_OMOJ01000007.1"/>
</dbReference>
<dbReference type="Proteomes" id="UP000244904">
    <property type="component" value="Unassembled WGS sequence"/>
</dbReference>
<proteinExistence type="predicted"/>
<dbReference type="InterPro" id="IPR045601">
    <property type="entry name" value="DUF6455"/>
</dbReference>
<sequence>MKLKRKDNPFQPIGDETEHYWLAQRMAKATGTDLVGAMEDKAINQEDWAEMVHRCQGCEWTCGCKDWLNIPTDGARDVPTTCVNHRRFEQLRKTYKAEDQ</sequence>
<dbReference type="EMBL" id="OMOJ01000007">
    <property type="protein sequence ID" value="SPF81165.1"/>
    <property type="molecule type" value="Genomic_DNA"/>
</dbReference>
<evidence type="ECO:0000313" key="3">
    <source>
        <dbReference type="Proteomes" id="UP000244904"/>
    </source>
</evidence>
<organism evidence="2 3">
    <name type="scientific">Pseudoprimorskyibacter insulae</name>
    <dbReference type="NCBI Taxonomy" id="1695997"/>
    <lineage>
        <taxon>Bacteria</taxon>
        <taxon>Pseudomonadati</taxon>
        <taxon>Pseudomonadota</taxon>
        <taxon>Alphaproteobacteria</taxon>
        <taxon>Rhodobacterales</taxon>
        <taxon>Paracoccaceae</taxon>
        <taxon>Pseudoprimorskyibacter</taxon>
    </lineage>
</organism>
<dbReference type="AlphaFoldDB" id="A0A2R8AYP4"/>
<name>A0A2R8AYP4_9RHOB</name>
<dbReference type="Pfam" id="PF20056">
    <property type="entry name" value="DUF6455"/>
    <property type="match status" value="1"/>
</dbReference>
<evidence type="ECO:0000259" key="1">
    <source>
        <dbReference type="Pfam" id="PF20056"/>
    </source>
</evidence>
<feature type="domain" description="DUF6455" evidence="1">
    <location>
        <begin position="13"/>
        <end position="93"/>
    </location>
</feature>
<protein>
    <recommendedName>
        <fullName evidence="1">DUF6455 domain-containing protein</fullName>
    </recommendedName>
</protein>
<accession>A0A2R8AYP4</accession>
<evidence type="ECO:0000313" key="2">
    <source>
        <dbReference type="EMBL" id="SPF81165.1"/>
    </source>
</evidence>